<keyword evidence="2" id="KW-0732">Signal</keyword>
<keyword evidence="4" id="KW-1185">Reference proteome</keyword>
<feature type="region of interest" description="Disordered" evidence="1">
    <location>
        <begin position="31"/>
        <end position="54"/>
    </location>
</feature>
<feature type="signal peptide" evidence="2">
    <location>
        <begin position="1"/>
        <end position="26"/>
    </location>
</feature>
<gene>
    <name evidence="3" type="ORF">FHR70_001820</name>
</gene>
<protein>
    <submittedName>
        <fullName evidence="3">Uncharacterized protein</fullName>
    </submittedName>
</protein>
<evidence type="ECO:0000313" key="3">
    <source>
        <dbReference type="EMBL" id="MBB3018766.1"/>
    </source>
</evidence>
<dbReference type="AlphaFoldDB" id="A0A7W4VL17"/>
<accession>A0A7W4VL17</accession>
<dbReference type="Proteomes" id="UP000532010">
    <property type="component" value="Unassembled WGS sequence"/>
</dbReference>
<dbReference type="EMBL" id="JACHWB010000002">
    <property type="protein sequence ID" value="MBB3018766.1"/>
    <property type="molecule type" value="Genomic_DNA"/>
</dbReference>
<name>A0A7W4VL17_9HYPH</name>
<proteinExistence type="predicted"/>
<organism evidence="3 4">
    <name type="scientific">Microvirga lupini</name>
    <dbReference type="NCBI Taxonomy" id="420324"/>
    <lineage>
        <taxon>Bacteria</taxon>
        <taxon>Pseudomonadati</taxon>
        <taxon>Pseudomonadota</taxon>
        <taxon>Alphaproteobacteria</taxon>
        <taxon>Hyphomicrobiales</taxon>
        <taxon>Methylobacteriaceae</taxon>
        <taxon>Microvirga</taxon>
    </lineage>
</organism>
<evidence type="ECO:0000256" key="2">
    <source>
        <dbReference type="SAM" id="SignalP"/>
    </source>
</evidence>
<reference evidence="3 4" key="1">
    <citation type="submission" date="2020-08" db="EMBL/GenBank/DDBJ databases">
        <title>The Agave Microbiome: Exploring the role of microbial communities in plant adaptations to desert environments.</title>
        <authorList>
            <person name="Partida-Martinez L.P."/>
        </authorList>
    </citation>
    <scope>NUCLEOTIDE SEQUENCE [LARGE SCALE GENOMIC DNA]</scope>
    <source>
        <strain evidence="3 4">AT3.9</strain>
    </source>
</reference>
<comment type="caution">
    <text evidence="3">The sequence shown here is derived from an EMBL/GenBank/DDBJ whole genome shotgun (WGS) entry which is preliminary data.</text>
</comment>
<evidence type="ECO:0000313" key="4">
    <source>
        <dbReference type="Proteomes" id="UP000532010"/>
    </source>
</evidence>
<feature type="chain" id="PRO_5030880652" evidence="2">
    <location>
        <begin position="27"/>
        <end position="85"/>
    </location>
</feature>
<sequence length="85" mass="9301">MTSNLLSLSGVAPLVAALLWAGGVLAQVPDQAPDRAKHRQSTPQSVERKENEQTNVDAVQAAADRKFREMDRRLNRTLRSVCVGC</sequence>
<evidence type="ECO:0000256" key="1">
    <source>
        <dbReference type="SAM" id="MobiDB-lite"/>
    </source>
</evidence>